<protein>
    <submittedName>
        <fullName evidence="1">Uncharacterized protein</fullName>
    </submittedName>
</protein>
<proteinExistence type="predicted"/>
<sequence>MITGEGTLILRDGRRIPLAYSFAPVYDDLRVGHLTCDTSTVDPAAFFGRLTVECDDGTTVLIAVMHHGDRYIAVTGRVLPTEQSESEPIVRAAAMA</sequence>
<name>A0ABU3SEH9_9HYPH</name>
<dbReference type="Proteomes" id="UP001254257">
    <property type="component" value="Unassembled WGS sequence"/>
</dbReference>
<organism evidence="1 2">
    <name type="scientific">Bosea rubneri</name>
    <dbReference type="NCBI Taxonomy" id="3075434"/>
    <lineage>
        <taxon>Bacteria</taxon>
        <taxon>Pseudomonadati</taxon>
        <taxon>Pseudomonadota</taxon>
        <taxon>Alphaproteobacteria</taxon>
        <taxon>Hyphomicrobiales</taxon>
        <taxon>Boseaceae</taxon>
        <taxon>Bosea</taxon>
    </lineage>
</organism>
<dbReference type="EMBL" id="JAWDID010000060">
    <property type="protein sequence ID" value="MDU0343184.1"/>
    <property type="molecule type" value="Genomic_DNA"/>
</dbReference>
<comment type="caution">
    <text evidence="1">The sequence shown here is derived from an EMBL/GenBank/DDBJ whole genome shotgun (WGS) entry which is preliminary data.</text>
</comment>
<dbReference type="RefSeq" id="WP_316020923.1">
    <property type="nucleotide sequence ID" value="NZ_JAWDID010000060.1"/>
</dbReference>
<accession>A0ABU3SEH9</accession>
<evidence type="ECO:0000313" key="1">
    <source>
        <dbReference type="EMBL" id="MDU0343184.1"/>
    </source>
</evidence>
<evidence type="ECO:0000313" key="2">
    <source>
        <dbReference type="Proteomes" id="UP001254257"/>
    </source>
</evidence>
<gene>
    <name evidence="1" type="ORF">RKE40_25095</name>
</gene>
<reference evidence="1 2" key="1">
    <citation type="submission" date="2023-09" db="EMBL/GenBank/DDBJ databases">
        <title>Whole genome shotgun sequencing (WGS) of Bosea sp. ZW T0_25, isolated from stored onions (Allium cepa).</title>
        <authorList>
            <person name="Stoll D.A."/>
            <person name="Huch M."/>
        </authorList>
    </citation>
    <scope>NUCLEOTIDE SEQUENCE [LARGE SCALE GENOMIC DNA]</scope>
    <source>
        <strain evidence="1 2">ZW T0_25</strain>
    </source>
</reference>
<keyword evidence="2" id="KW-1185">Reference proteome</keyword>